<dbReference type="PROSITE" id="PS50979">
    <property type="entry name" value="BC"/>
    <property type="match status" value="1"/>
</dbReference>
<dbReference type="GO" id="GO:0005737">
    <property type="term" value="C:cytoplasm"/>
    <property type="evidence" value="ECO:0007669"/>
    <property type="project" value="TreeGrafter"/>
</dbReference>
<dbReference type="GO" id="GO:0006094">
    <property type="term" value="P:gluconeogenesis"/>
    <property type="evidence" value="ECO:0007669"/>
    <property type="project" value="TreeGrafter"/>
</dbReference>
<dbReference type="InterPro" id="IPR011764">
    <property type="entry name" value="Biotin_carboxylation_dom"/>
</dbReference>
<evidence type="ECO:0000259" key="4">
    <source>
        <dbReference type="PROSITE" id="PS50979"/>
    </source>
</evidence>
<dbReference type="PANTHER" id="PTHR43778">
    <property type="entry name" value="PYRUVATE CARBOXYLASE"/>
    <property type="match status" value="1"/>
</dbReference>
<name>W1YTH9_9ZZZZ</name>
<organism evidence="5">
    <name type="scientific">human gut metagenome</name>
    <dbReference type="NCBI Taxonomy" id="408170"/>
    <lineage>
        <taxon>unclassified sequences</taxon>
        <taxon>metagenomes</taxon>
        <taxon>organismal metagenomes</taxon>
    </lineage>
</organism>
<dbReference type="SMART" id="SM00878">
    <property type="entry name" value="Biotin_carb_C"/>
    <property type="match status" value="1"/>
</dbReference>
<dbReference type="Gene3D" id="3.30.470.20">
    <property type="entry name" value="ATP-grasp fold, B domain"/>
    <property type="match status" value="1"/>
</dbReference>
<dbReference type="SUPFAM" id="SSF51246">
    <property type="entry name" value="Rudiment single hybrid motif"/>
    <property type="match status" value="1"/>
</dbReference>
<dbReference type="InterPro" id="IPR011054">
    <property type="entry name" value="Rudment_hybrid_motif"/>
</dbReference>
<feature type="non-terminal residue" evidence="5">
    <location>
        <position position="104"/>
    </location>
</feature>
<dbReference type="InterPro" id="IPR055268">
    <property type="entry name" value="PCB-like"/>
</dbReference>
<evidence type="ECO:0000256" key="1">
    <source>
        <dbReference type="ARBA" id="ARBA00022598"/>
    </source>
</evidence>
<evidence type="ECO:0000256" key="3">
    <source>
        <dbReference type="ARBA" id="ARBA00022840"/>
    </source>
</evidence>
<accession>W1YTH9</accession>
<dbReference type="GO" id="GO:0004736">
    <property type="term" value="F:pyruvate carboxylase activity"/>
    <property type="evidence" value="ECO:0007669"/>
    <property type="project" value="TreeGrafter"/>
</dbReference>
<comment type="caution">
    <text evidence="5">The sequence shown here is derived from an EMBL/GenBank/DDBJ whole genome shotgun (WGS) entry which is preliminary data.</text>
</comment>
<dbReference type="AlphaFoldDB" id="W1YTH9"/>
<dbReference type="GO" id="GO:0005524">
    <property type="term" value="F:ATP binding"/>
    <property type="evidence" value="ECO:0007669"/>
    <property type="project" value="UniProtKB-KW"/>
</dbReference>
<keyword evidence="2" id="KW-0547">Nucleotide-binding</keyword>
<proteinExistence type="predicted"/>
<feature type="domain" description="Biotin carboxylation" evidence="4">
    <location>
        <begin position="1"/>
        <end position="94"/>
    </location>
</feature>
<gene>
    <name evidence="5" type="ORF">Q604_UNBC01506G0001</name>
</gene>
<dbReference type="PANTHER" id="PTHR43778:SF2">
    <property type="entry name" value="PYRUVATE CARBOXYLASE, MITOCHONDRIAL"/>
    <property type="match status" value="1"/>
</dbReference>
<evidence type="ECO:0000256" key="2">
    <source>
        <dbReference type="ARBA" id="ARBA00022741"/>
    </source>
</evidence>
<reference evidence="5" key="1">
    <citation type="submission" date="2013-12" db="EMBL/GenBank/DDBJ databases">
        <title>A Varibaculum cambriense genome reconstructed from a premature infant gut community with otherwise low bacterial novelty that shifts toward anaerobic metabolism during the third week of life.</title>
        <authorList>
            <person name="Brown C.T."/>
            <person name="Sharon I."/>
            <person name="Thomas B.C."/>
            <person name="Castelle C.J."/>
            <person name="Morowitz M.J."/>
            <person name="Banfield J.F."/>
        </authorList>
    </citation>
    <scope>NUCLEOTIDE SEQUENCE</scope>
</reference>
<sequence>KILAYRSSGGFGIRLDSGNAFTGAVVTPYYDSLLVKATAFGPNNEETIRKMLRCLKEFRIRGVKTNIHFLINVLEHPEFQSGNYTVNFIEDHPELFELKPDRDR</sequence>
<dbReference type="EMBL" id="AZMM01001506">
    <property type="protein sequence ID" value="ETJ44494.1"/>
    <property type="molecule type" value="Genomic_DNA"/>
</dbReference>
<evidence type="ECO:0000313" key="5">
    <source>
        <dbReference type="EMBL" id="ETJ44494.1"/>
    </source>
</evidence>
<keyword evidence="3" id="KW-0067">ATP-binding</keyword>
<dbReference type="Pfam" id="PF02785">
    <property type="entry name" value="Biotin_carb_C"/>
    <property type="match status" value="1"/>
</dbReference>
<keyword evidence="5" id="KW-0670">Pyruvate</keyword>
<dbReference type="InterPro" id="IPR005482">
    <property type="entry name" value="Biotin_COase_C"/>
</dbReference>
<keyword evidence="1" id="KW-0436">Ligase</keyword>
<protein>
    <submittedName>
        <fullName evidence="5">Pyruvate carboxylase</fullName>
    </submittedName>
</protein>
<feature type="non-terminal residue" evidence="5">
    <location>
        <position position="1"/>
    </location>
</feature>